<proteinExistence type="predicted"/>
<keyword evidence="2" id="KW-0812">Transmembrane</keyword>
<feature type="compositionally biased region" description="Polar residues" evidence="1">
    <location>
        <begin position="1"/>
        <end position="14"/>
    </location>
</feature>
<name>A0A8K0QSQ5_9PLEO</name>
<feature type="region of interest" description="Disordered" evidence="1">
    <location>
        <begin position="1"/>
        <end position="29"/>
    </location>
</feature>
<dbReference type="Proteomes" id="UP000813461">
    <property type="component" value="Unassembled WGS sequence"/>
</dbReference>
<evidence type="ECO:0000256" key="1">
    <source>
        <dbReference type="SAM" id="MobiDB-lite"/>
    </source>
</evidence>
<keyword evidence="2" id="KW-1133">Transmembrane helix</keyword>
<dbReference type="AlphaFoldDB" id="A0A8K0QSQ5"/>
<sequence length="260" mass="31127">MNSSQPSFNFITHTQGHRTSLRQPSTNRMAPQSQVSPFLSLPAELRLQIYSYLIPGIVLHAAYFGLLQTCHMMRIEYNHEIRKYIRPHYPLRYDYFTSNNRQDRRYIDKPYRLSNIHILNLTLPNDATIIRSTLVPFHLPWVEQVYITLRDSEHPHHEGNMVHLHRQIERGIEGMRNEGKIAELGLRKIVVWEILERVWSMNRAGQEGWRDKGWEREFGRVVLMEKGFNIHRNEWRRKEELKVEVGGWLTWTERVMGWFV</sequence>
<keyword evidence="2" id="KW-0472">Membrane</keyword>
<dbReference type="OrthoDB" id="3801372at2759"/>
<feature type="transmembrane region" description="Helical" evidence="2">
    <location>
        <begin position="49"/>
        <end position="67"/>
    </location>
</feature>
<dbReference type="EMBL" id="JAGMVJ010000032">
    <property type="protein sequence ID" value="KAH7068553.1"/>
    <property type="molecule type" value="Genomic_DNA"/>
</dbReference>
<accession>A0A8K0QSQ5</accession>
<evidence type="ECO:0000256" key="2">
    <source>
        <dbReference type="SAM" id="Phobius"/>
    </source>
</evidence>
<comment type="caution">
    <text evidence="3">The sequence shown here is derived from an EMBL/GenBank/DDBJ whole genome shotgun (WGS) entry which is preliminary data.</text>
</comment>
<keyword evidence="4" id="KW-1185">Reference proteome</keyword>
<gene>
    <name evidence="3" type="ORF">FB567DRAFT_555421</name>
</gene>
<protein>
    <recommendedName>
        <fullName evidence="5">F-box domain-containing protein</fullName>
    </recommendedName>
</protein>
<evidence type="ECO:0000313" key="4">
    <source>
        <dbReference type="Proteomes" id="UP000813461"/>
    </source>
</evidence>
<reference evidence="3" key="1">
    <citation type="journal article" date="2021" name="Nat. Commun.">
        <title>Genetic determinants of endophytism in the Arabidopsis root mycobiome.</title>
        <authorList>
            <person name="Mesny F."/>
            <person name="Miyauchi S."/>
            <person name="Thiergart T."/>
            <person name="Pickel B."/>
            <person name="Atanasova L."/>
            <person name="Karlsson M."/>
            <person name="Huettel B."/>
            <person name="Barry K.W."/>
            <person name="Haridas S."/>
            <person name="Chen C."/>
            <person name="Bauer D."/>
            <person name="Andreopoulos W."/>
            <person name="Pangilinan J."/>
            <person name="LaButti K."/>
            <person name="Riley R."/>
            <person name="Lipzen A."/>
            <person name="Clum A."/>
            <person name="Drula E."/>
            <person name="Henrissat B."/>
            <person name="Kohler A."/>
            <person name="Grigoriev I.V."/>
            <person name="Martin F.M."/>
            <person name="Hacquard S."/>
        </authorList>
    </citation>
    <scope>NUCLEOTIDE SEQUENCE</scope>
    <source>
        <strain evidence="3">MPI-SDFR-AT-0120</strain>
    </source>
</reference>
<evidence type="ECO:0008006" key="5">
    <source>
        <dbReference type="Google" id="ProtNLM"/>
    </source>
</evidence>
<organism evidence="3 4">
    <name type="scientific">Paraphoma chrysanthemicola</name>
    <dbReference type="NCBI Taxonomy" id="798071"/>
    <lineage>
        <taxon>Eukaryota</taxon>
        <taxon>Fungi</taxon>
        <taxon>Dikarya</taxon>
        <taxon>Ascomycota</taxon>
        <taxon>Pezizomycotina</taxon>
        <taxon>Dothideomycetes</taxon>
        <taxon>Pleosporomycetidae</taxon>
        <taxon>Pleosporales</taxon>
        <taxon>Pleosporineae</taxon>
        <taxon>Phaeosphaeriaceae</taxon>
        <taxon>Paraphoma</taxon>
    </lineage>
</organism>
<evidence type="ECO:0000313" key="3">
    <source>
        <dbReference type="EMBL" id="KAH7068553.1"/>
    </source>
</evidence>